<keyword evidence="4" id="KW-1185">Reference proteome</keyword>
<dbReference type="PANTHER" id="PTHR31495">
    <property type="entry name" value="PEROXYGENASE 3-RELATED"/>
    <property type="match status" value="1"/>
</dbReference>
<dbReference type="RefSeq" id="XP_024377699.1">
    <property type="nucleotide sequence ID" value="XM_024521931.2"/>
</dbReference>
<name>A0A2K1KE32_PHYPA</name>
<proteinExistence type="inferred from homology"/>
<dbReference type="Proteomes" id="UP000006727">
    <property type="component" value="Chromosome 6"/>
</dbReference>
<reference evidence="2 4" key="1">
    <citation type="journal article" date="2008" name="Science">
        <title>The Physcomitrella genome reveals evolutionary insights into the conquest of land by plants.</title>
        <authorList>
            <person name="Rensing S."/>
            <person name="Lang D."/>
            <person name="Zimmer A."/>
            <person name="Terry A."/>
            <person name="Salamov A."/>
            <person name="Shapiro H."/>
            <person name="Nishiyama T."/>
            <person name="Perroud P.-F."/>
            <person name="Lindquist E."/>
            <person name="Kamisugi Y."/>
            <person name="Tanahashi T."/>
            <person name="Sakakibara K."/>
            <person name="Fujita T."/>
            <person name="Oishi K."/>
            <person name="Shin-I T."/>
            <person name="Kuroki Y."/>
            <person name="Toyoda A."/>
            <person name="Suzuki Y."/>
            <person name="Hashimoto A."/>
            <person name="Yamaguchi K."/>
            <person name="Sugano A."/>
            <person name="Kohara Y."/>
            <person name="Fujiyama A."/>
            <person name="Anterola A."/>
            <person name="Aoki S."/>
            <person name="Ashton N."/>
            <person name="Barbazuk W.B."/>
            <person name="Barker E."/>
            <person name="Bennetzen J."/>
            <person name="Bezanilla M."/>
            <person name="Blankenship R."/>
            <person name="Cho S.H."/>
            <person name="Dutcher S."/>
            <person name="Estelle M."/>
            <person name="Fawcett J.A."/>
            <person name="Gundlach H."/>
            <person name="Hanada K."/>
            <person name="Heyl A."/>
            <person name="Hicks K.A."/>
            <person name="Hugh J."/>
            <person name="Lohr M."/>
            <person name="Mayer K."/>
            <person name="Melkozernov A."/>
            <person name="Murata T."/>
            <person name="Nelson D."/>
            <person name="Pils B."/>
            <person name="Prigge M."/>
            <person name="Reiss B."/>
            <person name="Renner T."/>
            <person name="Rombauts S."/>
            <person name="Rushton P."/>
            <person name="Sanderfoot A."/>
            <person name="Schween G."/>
            <person name="Shiu S.-H."/>
            <person name="Stueber K."/>
            <person name="Theodoulou F.L."/>
            <person name="Tu H."/>
            <person name="Van de Peer Y."/>
            <person name="Verrier P.J."/>
            <person name="Waters E."/>
            <person name="Wood A."/>
            <person name="Yang L."/>
            <person name="Cove D."/>
            <person name="Cuming A."/>
            <person name="Hasebe M."/>
            <person name="Lucas S."/>
            <person name="Mishler D.B."/>
            <person name="Reski R."/>
            <person name="Grigoriev I."/>
            <person name="Quatrano R.S."/>
            <person name="Boore J.L."/>
        </authorList>
    </citation>
    <scope>NUCLEOTIDE SEQUENCE [LARGE SCALE GENOMIC DNA]</scope>
    <source>
        <strain evidence="3 4">cv. Gransden 2004</strain>
    </source>
</reference>
<gene>
    <name evidence="3" type="primary">LOC112283344</name>
    <name evidence="2" type="ORF">PHYPA_008402</name>
</gene>
<dbReference type="GO" id="GO:0005509">
    <property type="term" value="F:calcium ion binding"/>
    <property type="evidence" value="ECO:0000318"/>
    <property type="project" value="GO_Central"/>
</dbReference>
<evidence type="ECO:0008006" key="5">
    <source>
        <dbReference type="Google" id="ProtNLM"/>
    </source>
</evidence>
<dbReference type="EnsemblPlants" id="Pp3c6_2090V3.2">
    <property type="protein sequence ID" value="Pp3c6_2090V3.2"/>
    <property type="gene ID" value="Pp3c6_2090"/>
</dbReference>
<evidence type="ECO:0000313" key="2">
    <source>
        <dbReference type="EMBL" id="PNR52028.1"/>
    </source>
</evidence>
<dbReference type="Gene3D" id="1.10.238.10">
    <property type="entry name" value="EF-hand"/>
    <property type="match status" value="1"/>
</dbReference>
<dbReference type="AlphaFoldDB" id="A0A2K1KE32"/>
<dbReference type="InterPro" id="IPR007736">
    <property type="entry name" value="Caleosin-related"/>
</dbReference>
<protein>
    <recommendedName>
        <fullName evidence="5">Caleosin</fullName>
    </recommendedName>
</protein>
<evidence type="ECO:0000313" key="4">
    <source>
        <dbReference type="Proteomes" id="UP000006727"/>
    </source>
</evidence>
<dbReference type="GO" id="GO:0004497">
    <property type="term" value="F:monooxygenase activity"/>
    <property type="evidence" value="ECO:0000318"/>
    <property type="project" value="GO_Central"/>
</dbReference>
<dbReference type="GeneID" id="112283344"/>
<dbReference type="Gramene" id="Pp3c6_2090V3.1">
    <property type="protein sequence ID" value="Pp3c6_2090V3.1"/>
    <property type="gene ID" value="Pp3c6_2090"/>
</dbReference>
<dbReference type="STRING" id="3218.A0A2K1KE32"/>
<evidence type="ECO:0000256" key="1">
    <source>
        <dbReference type="ARBA" id="ARBA00006765"/>
    </source>
</evidence>
<dbReference type="Pfam" id="PF05042">
    <property type="entry name" value="Caleosin"/>
    <property type="match status" value="1"/>
</dbReference>
<dbReference type="OMA" id="WGGAFFE"/>
<organism evidence="2">
    <name type="scientific">Physcomitrium patens</name>
    <name type="common">Spreading-leaved earth moss</name>
    <name type="synonym">Physcomitrella patens</name>
    <dbReference type="NCBI Taxonomy" id="3218"/>
    <lineage>
        <taxon>Eukaryota</taxon>
        <taxon>Viridiplantae</taxon>
        <taxon>Streptophyta</taxon>
        <taxon>Embryophyta</taxon>
        <taxon>Bryophyta</taxon>
        <taxon>Bryophytina</taxon>
        <taxon>Bryopsida</taxon>
        <taxon>Funariidae</taxon>
        <taxon>Funariales</taxon>
        <taxon>Funariaceae</taxon>
        <taxon>Physcomitrium</taxon>
    </lineage>
</organism>
<comment type="similarity">
    <text evidence="1">Belongs to the caleosin family.</text>
</comment>
<sequence>MVRVSPSPANRRTIFALFLPFPVPSPLSCLSLAPSDFAILALCLRSSCASADMAAAAAETAETAEGNEALQTVAPKAPVTYERVVSTQNLRFPKPHVPRALEAVDDDHPHGTPGYKNNGYSVLQQHIAFFDRNKDGIIYPWETFAGFRAIGFNFLISFLGMVIINGVFSYATLESWIPSLLFPIYIKNIHKAKHGSDSEVYDTEGRFVPEKFEELFSKFSKTDRSRLRYDELYSLTSANKNAYDPFGWTAEKLEWGITYLLLKDKDGFVSKEQIRGMYDGSIFETIERQRELSKMQKKKM</sequence>
<dbReference type="PaxDb" id="3218-PP1S77_124V6.1"/>
<dbReference type="Gramene" id="Pp3c6_2090V3.2">
    <property type="protein sequence ID" value="Pp3c6_2090V3.2"/>
    <property type="gene ID" value="Pp3c6_2090"/>
</dbReference>
<dbReference type="PANTHER" id="PTHR31495:SF20">
    <property type="entry name" value="CALEOSIN-RELATED FAMILY PROTEIN"/>
    <property type="match status" value="1"/>
</dbReference>
<dbReference type="SUPFAM" id="SSF47473">
    <property type="entry name" value="EF-hand"/>
    <property type="match status" value="1"/>
</dbReference>
<reference evidence="3" key="3">
    <citation type="submission" date="2020-12" db="UniProtKB">
        <authorList>
            <consortium name="EnsemblPlants"/>
        </authorList>
    </citation>
    <scope>IDENTIFICATION</scope>
</reference>
<dbReference type="InterPro" id="IPR011992">
    <property type="entry name" value="EF-hand-dom_pair"/>
</dbReference>
<dbReference type="EnsemblPlants" id="Pp3c6_2090V3.1">
    <property type="protein sequence ID" value="Pp3c6_2090V3.1"/>
    <property type="gene ID" value="Pp3c6_2090"/>
</dbReference>
<dbReference type="EMBL" id="ABEU02000006">
    <property type="protein sequence ID" value="PNR52028.1"/>
    <property type="molecule type" value="Genomic_DNA"/>
</dbReference>
<reference evidence="2 4" key="2">
    <citation type="journal article" date="2018" name="Plant J.">
        <title>The Physcomitrella patens chromosome-scale assembly reveals moss genome structure and evolution.</title>
        <authorList>
            <person name="Lang D."/>
            <person name="Ullrich K.K."/>
            <person name="Murat F."/>
            <person name="Fuchs J."/>
            <person name="Jenkins J."/>
            <person name="Haas F.B."/>
            <person name="Piednoel M."/>
            <person name="Gundlach H."/>
            <person name="Van Bel M."/>
            <person name="Meyberg R."/>
            <person name="Vives C."/>
            <person name="Morata J."/>
            <person name="Symeonidi A."/>
            <person name="Hiss M."/>
            <person name="Muchero W."/>
            <person name="Kamisugi Y."/>
            <person name="Saleh O."/>
            <person name="Blanc G."/>
            <person name="Decker E.L."/>
            <person name="van Gessel N."/>
            <person name="Grimwood J."/>
            <person name="Hayes R.D."/>
            <person name="Graham S.W."/>
            <person name="Gunter L.E."/>
            <person name="McDaniel S.F."/>
            <person name="Hoernstein S.N.W."/>
            <person name="Larsson A."/>
            <person name="Li F.W."/>
            <person name="Perroud P.F."/>
            <person name="Phillips J."/>
            <person name="Ranjan P."/>
            <person name="Rokshar D.S."/>
            <person name="Rothfels C.J."/>
            <person name="Schneider L."/>
            <person name="Shu S."/>
            <person name="Stevenson D.W."/>
            <person name="Thummler F."/>
            <person name="Tillich M."/>
            <person name="Villarreal Aguilar J.C."/>
            <person name="Widiez T."/>
            <person name="Wong G.K."/>
            <person name="Wymore A."/>
            <person name="Zhang Y."/>
            <person name="Zimmer A.D."/>
            <person name="Quatrano R.S."/>
            <person name="Mayer K.F.X."/>
            <person name="Goodstein D."/>
            <person name="Casacuberta J.M."/>
            <person name="Vandepoele K."/>
            <person name="Reski R."/>
            <person name="Cuming A.C."/>
            <person name="Tuskan G.A."/>
            <person name="Maumus F."/>
            <person name="Salse J."/>
            <person name="Schmutz J."/>
            <person name="Rensing S.A."/>
        </authorList>
    </citation>
    <scope>NUCLEOTIDE SEQUENCE [LARGE SCALE GENOMIC DNA]</scope>
    <source>
        <strain evidence="3 4">cv. Gransden 2004</strain>
    </source>
</reference>
<accession>A0A2K1KE32</accession>
<evidence type="ECO:0000313" key="3">
    <source>
        <dbReference type="EnsemblPlants" id="Pp3c6_2090V3.1"/>
    </source>
</evidence>
<dbReference type="OrthoDB" id="640742at2759"/>